<evidence type="ECO:0000313" key="2">
    <source>
        <dbReference type="Proteomes" id="UP001295794"/>
    </source>
</evidence>
<accession>A0AAD2JXB9</accession>
<protein>
    <submittedName>
        <fullName evidence="1">Uncharacterized protein</fullName>
    </submittedName>
</protein>
<reference evidence="1" key="1">
    <citation type="submission" date="2023-11" db="EMBL/GenBank/DDBJ databases">
        <authorList>
            <person name="De Vega J J."/>
            <person name="De Vega J J."/>
        </authorList>
    </citation>
    <scope>NUCLEOTIDE SEQUENCE</scope>
</reference>
<comment type="caution">
    <text evidence="1">The sequence shown here is derived from an EMBL/GenBank/DDBJ whole genome shotgun (WGS) entry which is preliminary data.</text>
</comment>
<organism evidence="1 2">
    <name type="scientific">Mycena citricolor</name>
    <dbReference type="NCBI Taxonomy" id="2018698"/>
    <lineage>
        <taxon>Eukaryota</taxon>
        <taxon>Fungi</taxon>
        <taxon>Dikarya</taxon>
        <taxon>Basidiomycota</taxon>
        <taxon>Agaricomycotina</taxon>
        <taxon>Agaricomycetes</taxon>
        <taxon>Agaricomycetidae</taxon>
        <taxon>Agaricales</taxon>
        <taxon>Marasmiineae</taxon>
        <taxon>Mycenaceae</taxon>
        <taxon>Mycena</taxon>
    </lineage>
</organism>
<dbReference type="Proteomes" id="UP001295794">
    <property type="component" value="Unassembled WGS sequence"/>
</dbReference>
<evidence type="ECO:0000313" key="1">
    <source>
        <dbReference type="EMBL" id="CAK5267130.1"/>
    </source>
</evidence>
<proteinExistence type="predicted"/>
<name>A0AAD2JXB9_9AGAR</name>
<dbReference type="EMBL" id="CAVNYO010000116">
    <property type="protein sequence ID" value="CAK5267130.1"/>
    <property type="molecule type" value="Genomic_DNA"/>
</dbReference>
<keyword evidence="2" id="KW-1185">Reference proteome</keyword>
<sequence>MNMELAYYMDGALYTIFLLEPLMREFGFLPTLSAVASKVARIQGIRFLVTFHSRIRSDARAVQYRCSQLDVAGSLEVHWRVSIYEEIGFVTTDE</sequence>
<dbReference type="AlphaFoldDB" id="A0AAD2JXB9"/>
<gene>
    <name evidence="1" type="ORF">MYCIT1_LOCUS9391</name>
</gene>